<sequence>MGETWKSRRKACGAIVAAGAVSFAAACGGDEDAQEDTQQDEPAAEQGGTDDTSPEPAHTEEQAAVVAVVQEFYLAIDEGDGDRACGLLVDTMQSFYAEQAADCPAAIEDIHDNLGDKRMSIIRLDAEDVVVTDGEATLSAEDIAETNDTDRDSVDGFEFVREDGDWLISYVS</sequence>
<gene>
    <name evidence="3" type="ORF">SAMN06265360_11470</name>
</gene>
<accession>A0A238YAA2</accession>
<dbReference type="OrthoDB" id="5193742at2"/>
<dbReference type="Gene3D" id="3.10.450.50">
    <property type="match status" value="1"/>
</dbReference>
<dbReference type="InterPro" id="IPR032710">
    <property type="entry name" value="NTF2-like_dom_sf"/>
</dbReference>
<evidence type="ECO:0000313" key="3">
    <source>
        <dbReference type="EMBL" id="SNR67691.1"/>
    </source>
</evidence>
<reference evidence="3 4" key="1">
    <citation type="submission" date="2017-06" db="EMBL/GenBank/DDBJ databases">
        <authorList>
            <person name="Kim H.J."/>
            <person name="Triplett B.A."/>
        </authorList>
    </citation>
    <scope>NUCLEOTIDE SEQUENCE [LARGE SCALE GENOMIC DNA]</scope>
    <source>
        <strain evidence="3 4">DSM 45207</strain>
    </source>
</reference>
<evidence type="ECO:0000313" key="4">
    <source>
        <dbReference type="Proteomes" id="UP000198348"/>
    </source>
</evidence>
<dbReference type="RefSeq" id="WP_141134700.1">
    <property type="nucleotide sequence ID" value="NZ_FZNW01000014.1"/>
</dbReference>
<dbReference type="AlphaFoldDB" id="A0A238YAA2"/>
<feature type="chain" id="PRO_5039495744" description="SnoaL-like domain-containing protein" evidence="2">
    <location>
        <begin position="27"/>
        <end position="172"/>
    </location>
</feature>
<keyword evidence="4" id="KW-1185">Reference proteome</keyword>
<evidence type="ECO:0008006" key="5">
    <source>
        <dbReference type="Google" id="ProtNLM"/>
    </source>
</evidence>
<evidence type="ECO:0000256" key="1">
    <source>
        <dbReference type="SAM" id="MobiDB-lite"/>
    </source>
</evidence>
<proteinExistence type="predicted"/>
<feature type="region of interest" description="Disordered" evidence="1">
    <location>
        <begin position="28"/>
        <end position="60"/>
    </location>
</feature>
<dbReference type="EMBL" id="FZNW01000014">
    <property type="protein sequence ID" value="SNR67691.1"/>
    <property type="molecule type" value="Genomic_DNA"/>
</dbReference>
<dbReference type="PROSITE" id="PS51257">
    <property type="entry name" value="PROKAR_LIPOPROTEIN"/>
    <property type="match status" value="1"/>
</dbReference>
<organism evidence="3 4">
    <name type="scientific">Haloechinothrix alba</name>
    <dbReference type="NCBI Taxonomy" id="664784"/>
    <lineage>
        <taxon>Bacteria</taxon>
        <taxon>Bacillati</taxon>
        <taxon>Actinomycetota</taxon>
        <taxon>Actinomycetes</taxon>
        <taxon>Pseudonocardiales</taxon>
        <taxon>Pseudonocardiaceae</taxon>
        <taxon>Haloechinothrix</taxon>
    </lineage>
</organism>
<keyword evidence="2" id="KW-0732">Signal</keyword>
<feature type="compositionally biased region" description="Acidic residues" evidence="1">
    <location>
        <begin position="29"/>
        <end position="43"/>
    </location>
</feature>
<dbReference type="Proteomes" id="UP000198348">
    <property type="component" value="Unassembled WGS sequence"/>
</dbReference>
<feature type="signal peptide" evidence="2">
    <location>
        <begin position="1"/>
        <end position="26"/>
    </location>
</feature>
<name>A0A238YAA2_9PSEU</name>
<evidence type="ECO:0000256" key="2">
    <source>
        <dbReference type="SAM" id="SignalP"/>
    </source>
</evidence>
<protein>
    <recommendedName>
        <fullName evidence="5">SnoaL-like domain-containing protein</fullName>
    </recommendedName>
</protein>
<dbReference type="SUPFAM" id="SSF54427">
    <property type="entry name" value="NTF2-like"/>
    <property type="match status" value="1"/>
</dbReference>